<evidence type="ECO:0000313" key="1">
    <source>
        <dbReference type="EMBL" id="GGY04213.1"/>
    </source>
</evidence>
<dbReference type="AlphaFoldDB" id="A0A918NXX2"/>
<reference evidence="1" key="1">
    <citation type="journal article" date="2014" name="Int. J. Syst. Evol. Microbiol.">
        <title>Complete genome sequence of Corynebacterium casei LMG S-19264T (=DSM 44701T), isolated from a smear-ripened cheese.</title>
        <authorList>
            <consortium name="US DOE Joint Genome Institute (JGI-PGF)"/>
            <person name="Walter F."/>
            <person name="Albersmeier A."/>
            <person name="Kalinowski J."/>
            <person name="Ruckert C."/>
        </authorList>
    </citation>
    <scope>NUCLEOTIDE SEQUENCE</scope>
    <source>
        <strain evidence="1">JCM 4790</strain>
    </source>
</reference>
<gene>
    <name evidence="1" type="ORF">GCM10010358_67240</name>
</gene>
<name>A0A918NXX2_9ACTN</name>
<protein>
    <submittedName>
        <fullName evidence="1">Uncharacterized protein</fullName>
    </submittedName>
</protein>
<reference evidence="1" key="2">
    <citation type="submission" date="2020-09" db="EMBL/GenBank/DDBJ databases">
        <authorList>
            <person name="Sun Q."/>
            <person name="Ohkuma M."/>
        </authorList>
    </citation>
    <scope>NUCLEOTIDE SEQUENCE</scope>
    <source>
        <strain evidence="1">JCM 4790</strain>
    </source>
</reference>
<sequence>MAMPCITATFVEYVGHPVQRDLAPSSVQVHMSAIRPAHPDGQQPGTKEARQILRKRARDWARRRAPRKALPIRTPALAAMVSTCTAADNGRERPKTLRDAALLTLGWGCCPAAVSLRTS</sequence>
<keyword evidence="2" id="KW-1185">Reference proteome</keyword>
<dbReference type="Proteomes" id="UP000619244">
    <property type="component" value="Unassembled WGS sequence"/>
</dbReference>
<dbReference type="SUPFAM" id="SSF47823">
    <property type="entry name" value="lambda integrase-like, N-terminal domain"/>
    <property type="match status" value="1"/>
</dbReference>
<organism evidence="1 2">
    <name type="scientific">Streptomyces minutiscleroticus</name>
    <dbReference type="NCBI Taxonomy" id="68238"/>
    <lineage>
        <taxon>Bacteria</taxon>
        <taxon>Bacillati</taxon>
        <taxon>Actinomycetota</taxon>
        <taxon>Actinomycetes</taxon>
        <taxon>Kitasatosporales</taxon>
        <taxon>Streptomycetaceae</taxon>
        <taxon>Streptomyces</taxon>
    </lineage>
</organism>
<comment type="caution">
    <text evidence="1">The sequence shown here is derived from an EMBL/GenBank/DDBJ whole genome shotgun (WGS) entry which is preliminary data.</text>
</comment>
<accession>A0A918NXX2</accession>
<evidence type="ECO:0000313" key="2">
    <source>
        <dbReference type="Proteomes" id="UP000619244"/>
    </source>
</evidence>
<dbReference type="EMBL" id="BMVU01000052">
    <property type="protein sequence ID" value="GGY04213.1"/>
    <property type="molecule type" value="Genomic_DNA"/>
</dbReference>
<proteinExistence type="predicted"/>